<comment type="cofactor">
    <cofactor evidence="1 6">
        <name>pyridoxal 5'-phosphate</name>
        <dbReference type="ChEBI" id="CHEBI:597326"/>
    </cofactor>
</comment>
<dbReference type="SUPFAM" id="SSF53383">
    <property type="entry name" value="PLP-dependent transferases"/>
    <property type="match status" value="1"/>
</dbReference>
<evidence type="ECO:0000259" key="7">
    <source>
        <dbReference type="Pfam" id="PF02347"/>
    </source>
</evidence>
<dbReference type="InterPro" id="IPR049316">
    <property type="entry name" value="GDC-P_C"/>
</dbReference>
<feature type="domain" description="Glycine dehydrogenase C-terminal" evidence="8">
    <location>
        <begin position="368"/>
        <end position="468"/>
    </location>
</feature>
<dbReference type="Pfam" id="PF21478">
    <property type="entry name" value="GcvP2_C"/>
    <property type="match status" value="1"/>
</dbReference>
<evidence type="ECO:0000256" key="4">
    <source>
        <dbReference type="ARBA" id="ARBA00023002"/>
    </source>
</evidence>
<evidence type="ECO:0000256" key="5">
    <source>
        <dbReference type="ARBA" id="ARBA00049026"/>
    </source>
</evidence>
<dbReference type="InterPro" id="IPR020581">
    <property type="entry name" value="GDC_P"/>
</dbReference>
<dbReference type="HAMAP" id="MF_00713">
    <property type="entry name" value="GcvPB"/>
    <property type="match status" value="1"/>
</dbReference>
<evidence type="ECO:0000259" key="8">
    <source>
        <dbReference type="Pfam" id="PF21478"/>
    </source>
</evidence>
<evidence type="ECO:0000256" key="1">
    <source>
        <dbReference type="ARBA" id="ARBA00001933"/>
    </source>
</evidence>
<dbReference type="InterPro" id="IPR015424">
    <property type="entry name" value="PyrdxlP-dep_Trfase"/>
</dbReference>
<dbReference type="InterPro" id="IPR015421">
    <property type="entry name" value="PyrdxlP-dep_Trfase_major"/>
</dbReference>
<keyword evidence="10" id="KW-1185">Reference proteome</keyword>
<feature type="modified residue" description="N6-(pyridoxal phosphate)lysine" evidence="6">
    <location>
        <position position="287"/>
    </location>
</feature>
<dbReference type="GO" id="GO:0005829">
    <property type="term" value="C:cytosol"/>
    <property type="evidence" value="ECO:0007669"/>
    <property type="project" value="TreeGrafter"/>
</dbReference>
<comment type="similarity">
    <text evidence="6">Belongs to the GcvP family. C-terminal subunit subfamily.</text>
</comment>
<reference evidence="9 10" key="1">
    <citation type="submission" date="2016-10" db="EMBL/GenBank/DDBJ databases">
        <authorList>
            <person name="de Groot N.N."/>
        </authorList>
    </citation>
    <scope>NUCLEOTIDE SEQUENCE [LARGE SCALE GENOMIC DNA]</scope>
    <source>
        <strain evidence="9 10">GAS232</strain>
    </source>
</reference>
<sequence>MADTPFVGTPRKATMHVNQNEGLIFEKSSPGKKAYRLDELDVPAVDAASLLGDAVRTDNLGLMPELSEIEIVRHFTRLSTWNYAIDLGMFPLGSCTMKYNGRVNETVARLEGIAEAHPYQPELLSQGTLGIMKQLQDCLIEITGMDAITLQPAAGAHGEFTGILMIRAYHESKGNARKKVLIPDSAHGTNPATAAVVGYQIQNLKSNADGGVDLEELRRVVDEDTAALMLTNPSTIGVFESQIKEIADILHAKGALLYMDGANMNALVGKTRPGDFDVDVMHLNLHKTFSTPHGGGGPGSGPVACKAILEPFLPTPIVVEKADGTLTFEYNRPNTVGRVRMFYGNFGMFVRALAYTLANGPDGLRLTTEDAVLNANYIRAKLEGVFDLPYKTKSMHEVVFSDKLQAKNGVKTGDMGKRLIDYGFHAYTVSFPLIVSGAMMIEPTESESREELDLLIDALQQIAREAAENPELVKTAPHTTRIRRLDETAAARKPILRWQGPPEDVEADTAAKEW</sequence>
<dbReference type="OrthoDB" id="9801272at2"/>
<dbReference type="InterPro" id="IPR015422">
    <property type="entry name" value="PyrdxlP-dep_Trfase_small"/>
</dbReference>
<dbReference type="NCBIfam" id="NF003346">
    <property type="entry name" value="PRK04366.1"/>
    <property type="match status" value="1"/>
</dbReference>
<feature type="domain" description="Glycine cleavage system P-protein N-terminal" evidence="7">
    <location>
        <begin position="65"/>
        <end position="318"/>
    </location>
</feature>
<dbReference type="InterPro" id="IPR023012">
    <property type="entry name" value="GcvPB"/>
</dbReference>
<dbReference type="Gene3D" id="6.20.440.10">
    <property type="match status" value="1"/>
</dbReference>
<dbReference type="InterPro" id="IPR049315">
    <property type="entry name" value="GDC-P_N"/>
</dbReference>
<proteinExistence type="inferred from homology"/>
<comment type="function">
    <text evidence="2 6">The glycine cleavage system catalyzes the degradation of glycine. The P protein binds the alpha-amino group of glycine through its pyridoxal phosphate cofactor; CO(2) is released and the remaining methylamine moiety is then transferred to the lipoamide cofactor of the H protein.</text>
</comment>
<dbReference type="EMBL" id="LT629690">
    <property type="protein sequence ID" value="SDE64987.1"/>
    <property type="molecule type" value="Genomic_DNA"/>
</dbReference>
<dbReference type="FunFam" id="3.90.1150.10:FF:000014">
    <property type="entry name" value="Probable glycine dehydrogenase (decarboxylating) subunit 2"/>
    <property type="match status" value="1"/>
</dbReference>
<dbReference type="Gene3D" id="3.90.1150.10">
    <property type="entry name" value="Aspartate Aminotransferase, domain 1"/>
    <property type="match status" value="1"/>
</dbReference>
<accession>A0A1G7EMW8</accession>
<dbReference type="EC" id="1.4.4.2" evidence="6"/>
<comment type="subunit">
    <text evidence="6">The glycine cleavage system is composed of four proteins: P, T, L and H. In this organism, the P 'protein' is a heterodimer of two subunits.</text>
</comment>
<evidence type="ECO:0000313" key="10">
    <source>
        <dbReference type="Proteomes" id="UP000182427"/>
    </source>
</evidence>
<dbReference type="GO" id="GO:0016594">
    <property type="term" value="F:glycine binding"/>
    <property type="evidence" value="ECO:0007669"/>
    <property type="project" value="TreeGrafter"/>
</dbReference>
<evidence type="ECO:0000256" key="3">
    <source>
        <dbReference type="ARBA" id="ARBA00022898"/>
    </source>
</evidence>
<dbReference type="AlphaFoldDB" id="A0A1G7EMW8"/>
<protein>
    <recommendedName>
        <fullName evidence="6">Probable glycine dehydrogenase (decarboxylating) subunit 2</fullName>
        <ecNumber evidence="6">1.4.4.2</ecNumber>
    </recommendedName>
    <alternativeName>
        <fullName evidence="6">Glycine cleavage system P-protein subunit 2</fullName>
    </alternativeName>
    <alternativeName>
        <fullName evidence="6">Glycine decarboxylase subunit 2</fullName>
    </alternativeName>
    <alternativeName>
        <fullName evidence="6">Glycine dehydrogenase (aminomethyl-transferring) subunit 2</fullName>
    </alternativeName>
</protein>
<dbReference type="Pfam" id="PF02347">
    <property type="entry name" value="GDC-P"/>
    <property type="match status" value="1"/>
</dbReference>
<evidence type="ECO:0000256" key="6">
    <source>
        <dbReference type="HAMAP-Rule" id="MF_00713"/>
    </source>
</evidence>
<keyword evidence="4 6" id="KW-0560">Oxidoreductase</keyword>
<gene>
    <name evidence="6" type="primary">gcvPB</name>
    <name evidence="9" type="ORF">SAMN05444167_0038</name>
</gene>
<dbReference type="FunFam" id="3.40.640.10:FF:000224">
    <property type="entry name" value="Probable glycine dehydrogenase (decarboxylating) subunit 2"/>
    <property type="match status" value="1"/>
</dbReference>
<dbReference type="Proteomes" id="UP000182427">
    <property type="component" value="Chromosome I"/>
</dbReference>
<dbReference type="GO" id="GO:0004375">
    <property type="term" value="F:glycine dehydrogenase (decarboxylating) activity"/>
    <property type="evidence" value="ECO:0007669"/>
    <property type="project" value="UniProtKB-EC"/>
</dbReference>
<dbReference type="PANTHER" id="PTHR11773">
    <property type="entry name" value="GLYCINE DEHYDROGENASE, DECARBOXYLATING"/>
    <property type="match status" value="1"/>
</dbReference>
<keyword evidence="3 6" id="KW-0663">Pyridoxal phosphate</keyword>
<comment type="catalytic activity">
    <reaction evidence="5 6">
        <text>N(6)-[(R)-lipoyl]-L-lysyl-[glycine-cleavage complex H protein] + glycine + H(+) = N(6)-[(R)-S(8)-aminomethyldihydrolipoyl]-L-lysyl-[glycine-cleavage complex H protein] + CO2</text>
        <dbReference type="Rhea" id="RHEA:24304"/>
        <dbReference type="Rhea" id="RHEA-COMP:10494"/>
        <dbReference type="Rhea" id="RHEA-COMP:10495"/>
        <dbReference type="ChEBI" id="CHEBI:15378"/>
        <dbReference type="ChEBI" id="CHEBI:16526"/>
        <dbReference type="ChEBI" id="CHEBI:57305"/>
        <dbReference type="ChEBI" id="CHEBI:83099"/>
        <dbReference type="ChEBI" id="CHEBI:83143"/>
        <dbReference type="EC" id="1.4.4.2"/>
    </reaction>
</comment>
<evidence type="ECO:0000313" key="9">
    <source>
        <dbReference type="EMBL" id="SDE64987.1"/>
    </source>
</evidence>
<dbReference type="RefSeq" id="WP_083343380.1">
    <property type="nucleotide sequence ID" value="NZ_LT629690.1"/>
</dbReference>
<dbReference type="GO" id="GO:0030170">
    <property type="term" value="F:pyridoxal phosphate binding"/>
    <property type="evidence" value="ECO:0007669"/>
    <property type="project" value="TreeGrafter"/>
</dbReference>
<organism evidence="9 10">
    <name type="scientific">Terriglobus roseus</name>
    <dbReference type="NCBI Taxonomy" id="392734"/>
    <lineage>
        <taxon>Bacteria</taxon>
        <taxon>Pseudomonadati</taxon>
        <taxon>Acidobacteriota</taxon>
        <taxon>Terriglobia</taxon>
        <taxon>Terriglobales</taxon>
        <taxon>Acidobacteriaceae</taxon>
        <taxon>Terriglobus</taxon>
    </lineage>
</organism>
<dbReference type="GO" id="GO:0019464">
    <property type="term" value="P:glycine decarboxylation via glycine cleavage system"/>
    <property type="evidence" value="ECO:0007669"/>
    <property type="project" value="UniProtKB-UniRule"/>
</dbReference>
<name>A0A1G7EMW8_9BACT</name>
<dbReference type="Gene3D" id="3.40.640.10">
    <property type="entry name" value="Type I PLP-dependent aspartate aminotransferase-like (Major domain)"/>
    <property type="match status" value="1"/>
</dbReference>
<dbReference type="GO" id="GO:0005960">
    <property type="term" value="C:glycine cleavage complex"/>
    <property type="evidence" value="ECO:0007669"/>
    <property type="project" value="TreeGrafter"/>
</dbReference>
<evidence type="ECO:0000256" key="2">
    <source>
        <dbReference type="ARBA" id="ARBA00003788"/>
    </source>
</evidence>
<dbReference type="PANTHER" id="PTHR11773:SF1">
    <property type="entry name" value="GLYCINE DEHYDROGENASE (DECARBOXYLATING), MITOCHONDRIAL"/>
    <property type="match status" value="1"/>
</dbReference>